<dbReference type="EMBL" id="UINC01140216">
    <property type="protein sequence ID" value="SVD27227.1"/>
    <property type="molecule type" value="Genomic_DNA"/>
</dbReference>
<evidence type="ECO:0000313" key="1">
    <source>
        <dbReference type="EMBL" id="SVD27227.1"/>
    </source>
</evidence>
<dbReference type="AlphaFoldDB" id="A0A382TZU9"/>
<name>A0A382TZU9_9ZZZZ</name>
<feature type="non-terminal residue" evidence="1">
    <location>
        <position position="1"/>
    </location>
</feature>
<protein>
    <submittedName>
        <fullName evidence="1">Uncharacterized protein</fullName>
    </submittedName>
</protein>
<organism evidence="1">
    <name type="scientific">marine metagenome</name>
    <dbReference type="NCBI Taxonomy" id="408172"/>
    <lineage>
        <taxon>unclassified sequences</taxon>
        <taxon>metagenomes</taxon>
        <taxon>ecological metagenomes</taxon>
    </lineage>
</organism>
<gene>
    <name evidence="1" type="ORF">METZ01_LOCUS380081</name>
</gene>
<accession>A0A382TZU9</accession>
<proteinExistence type="predicted"/>
<reference evidence="1" key="1">
    <citation type="submission" date="2018-05" db="EMBL/GenBank/DDBJ databases">
        <authorList>
            <person name="Lanie J.A."/>
            <person name="Ng W.-L."/>
            <person name="Kazmierczak K.M."/>
            <person name="Andrzejewski T.M."/>
            <person name="Davidsen T.M."/>
            <person name="Wayne K.J."/>
            <person name="Tettelin H."/>
            <person name="Glass J.I."/>
            <person name="Rusch D."/>
            <person name="Podicherti R."/>
            <person name="Tsui H.-C.T."/>
            <person name="Winkler M.E."/>
        </authorList>
    </citation>
    <scope>NUCLEOTIDE SEQUENCE</scope>
</reference>
<sequence>VRHKNLSFVNGSTFASPYHFSGADMVMKAMGTTTW</sequence>